<evidence type="ECO:0000313" key="2">
    <source>
        <dbReference type="Proteomes" id="UP000887013"/>
    </source>
</evidence>
<feature type="non-terminal residue" evidence="1">
    <location>
        <position position="1"/>
    </location>
</feature>
<dbReference type="Proteomes" id="UP000887013">
    <property type="component" value="Unassembled WGS sequence"/>
</dbReference>
<dbReference type="AlphaFoldDB" id="A0A8X6UPH5"/>
<protein>
    <submittedName>
        <fullName evidence="1">Uncharacterized protein</fullName>
    </submittedName>
</protein>
<organism evidence="1 2">
    <name type="scientific">Nephila pilipes</name>
    <name type="common">Giant wood spider</name>
    <name type="synonym">Nephila maculata</name>
    <dbReference type="NCBI Taxonomy" id="299642"/>
    <lineage>
        <taxon>Eukaryota</taxon>
        <taxon>Metazoa</taxon>
        <taxon>Ecdysozoa</taxon>
        <taxon>Arthropoda</taxon>
        <taxon>Chelicerata</taxon>
        <taxon>Arachnida</taxon>
        <taxon>Araneae</taxon>
        <taxon>Araneomorphae</taxon>
        <taxon>Entelegynae</taxon>
        <taxon>Araneoidea</taxon>
        <taxon>Nephilidae</taxon>
        <taxon>Nephila</taxon>
    </lineage>
</organism>
<dbReference type="EMBL" id="BMAW01132800">
    <property type="protein sequence ID" value="GFU44923.1"/>
    <property type="molecule type" value="Genomic_DNA"/>
</dbReference>
<reference evidence="1" key="1">
    <citation type="submission" date="2020-08" db="EMBL/GenBank/DDBJ databases">
        <title>Multicomponent nature underlies the extraordinary mechanical properties of spider dragline silk.</title>
        <authorList>
            <person name="Kono N."/>
            <person name="Nakamura H."/>
            <person name="Mori M."/>
            <person name="Yoshida Y."/>
            <person name="Ohtoshi R."/>
            <person name="Malay A.D."/>
            <person name="Moran D.A.P."/>
            <person name="Tomita M."/>
            <person name="Numata K."/>
            <person name="Arakawa K."/>
        </authorList>
    </citation>
    <scope>NUCLEOTIDE SEQUENCE</scope>
</reference>
<evidence type="ECO:0000313" key="1">
    <source>
        <dbReference type="EMBL" id="GFU44923.1"/>
    </source>
</evidence>
<proteinExistence type="predicted"/>
<gene>
    <name evidence="1" type="ORF">NPIL_470751</name>
</gene>
<keyword evidence="2" id="KW-1185">Reference proteome</keyword>
<comment type="caution">
    <text evidence="1">The sequence shown here is derived from an EMBL/GenBank/DDBJ whole genome shotgun (WGS) entry which is preliminary data.</text>
</comment>
<accession>A0A8X6UPH5</accession>
<name>A0A8X6UPH5_NEPPI</name>
<sequence length="34" mass="3758">INHKFFMLLMPADISGLQEDHVGWDVSGSAANEK</sequence>